<evidence type="ECO:0000313" key="2">
    <source>
        <dbReference type="EMBL" id="MFC4035062.1"/>
    </source>
</evidence>
<dbReference type="RefSeq" id="WP_386434330.1">
    <property type="nucleotide sequence ID" value="NZ_JBHSBB010000019.1"/>
</dbReference>
<protein>
    <submittedName>
        <fullName evidence="2">Uncharacterized protein</fullName>
    </submittedName>
</protein>
<keyword evidence="3" id="KW-1185">Reference proteome</keyword>
<comment type="caution">
    <text evidence="2">The sequence shown here is derived from an EMBL/GenBank/DDBJ whole genome shotgun (WGS) entry which is preliminary data.</text>
</comment>
<gene>
    <name evidence="2" type="ORF">ACFO3J_26845</name>
</gene>
<dbReference type="EMBL" id="JBHSBB010000019">
    <property type="protein sequence ID" value="MFC4035062.1"/>
    <property type="molecule type" value="Genomic_DNA"/>
</dbReference>
<evidence type="ECO:0000256" key="1">
    <source>
        <dbReference type="SAM" id="MobiDB-lite"/>
    </source>
</evidence>
<proteinExistence type="predicted"/>
<dbReference type="Proteomes" id="UP001595765">
    <property type="component" value="Unassembled WGS sequence"/>
</dbReference>
<organism evidence="2 3">
    <name type="scientific">Streptomyces polygonati</name>
    <dbReference type="NCBI Taxonomy" id="1617087"/>
    <lineage>
        <taxon>Bacteria</taxon>
        <taxon>Bacillati</taxon>
        <taxon>Actinomycetota</taxon>
        <taxon>Actinomycetes</taxon>
        <taxon>Kitasatosporales</taxon>
        <taxon>Streptomycetaceae</taxon>
        <taxon>Streptomyces</taxon>
    </lineage>
</organism>
<accession>A0ABV8HSU2</accession>
<reference evidence="3" key="1">
    <citation type="journal article" date="2019" name="Int. J. Syst. Evol. Microbiol.">
        <title>The Global Catalogue of Microorganisms (GCM) 10K type strain sequencing project: providing services to taxonomists for standard genome sequencing and annotation.</title>
        <authorList>
            <consortium name="The Broad Institute Genomics Platform"/>
            <consortium name="The Broad Institute Genome Sequencing Center for Infectious Disease"/>
            <person name="Wu L."/>
            <person name="Ma J."/>
        </authorList>
    </citation>
    <scope>NUCLEOTIDE SEQUENCE [LARGE SCALE GENOMIC DNA]</scope>
    <source>
        <strain evidence="3">CGMCC 4.7237</strain>
    </source>
</reference>
<sequence>MTHAKTLFPICGQAIRLPEHLVGEAIRLAGEHGAPDEPDVERDLRCYLQIHDSRHHFALVLDLAGAATGALWTRWAEADSPGALEILPDCSYADPESREPCSEFANHPGAHTHQLTAAPVESS</sequence>
<name>A0ABV8HSU2_9ACTN</name>
<evidence type="ECO:0000313" key="3">
    <source>
        <dbReference type="Proteomes" id="UP001595765"/>
    </source>
</evidence>
<feature type="region of interest" description="Disordered" evidence="1">
    <location>
        <begin position="98"/>
        <end position="123"/>
    </location>
</feature>